<reference evidence="2 3" key="1">
    <citation type="submission" date="2018-10" db="EMBL/GenBank/DDBJ databases">
        <title>Streptococcus hillyeri sp. nov., isolated from equine tracheal sample.</title>
        <authorList>
            <person name="Macfadyen A.C."/>
            <person name="Waller A."/>
            <person name="Paterson G.K."/>
        </authorList>
    </citation>
    <scope>NUCLEOTIDE SEQUENCE [LARGE SCALE GENOMIC DNA]</scope>
    <source>
        <strain evidence="2 3">28462</strain>
    </source>
</reference>
<dbReference type="SUPFAM" id="SSF55729">
    <property type="entry name" value="Acyl-CoA N-acyltransferases (Nat)"/>
    <property type="match status" value="1"/>
</dbReference>
<evidence type="ECO:0000259" key="1">
    <source>
        <dbReference type="PROSITE" id="PS51186"/>
    </source>
</evidence>
<dbReference type="InterPro" id="IPR000182">
    <property type="entry name" value="GNAT_dom"/>
</dbReference>
<keyword evidence="3" id="KW-1185">Reference proteome</keyword>
<protein>
    <submittedName>
        <fullName evidence="2">GNAT family N-acetyltransferase</fullName>
    </submittedName>
</protein>
<dbReference type="Gene3D" id="3.40.630.30">
    <property type="match status" value="1"/>
</dbReference>
<dbReference type="RefSeq" id="WP_121836301.1">
    <property type="nucleotide sequence ID" value="NZ_CP163513.1"/>
</dbReference>
<dbReference type="EMBL" id="RCVM01000026">
    <property type="protein sequence ID" value="RLY01533.1"/>
    <property type="molecule type" value="Genomic_DNA"/>
</dbReference>
<accession>A0A3L9DNL7</accession>
<dbReference type="GO" id="GO:0016747">
    <property type="term" value="F:acyltransferase activity, transferring groups other than amino-acyl groups"/>
    <property type="evidence" value="ECO:0007669"/>
    <property type="project" value="InterPro"/>
</dbReference>
<evidence type="ECO:0000313" key="3">
    <source>
        <dbReference type="Proteomes" id="UP000279194"/>
    </source>
</evidence>
<dbReference type="InterPro" id="IPR016181">
    <property type="entry name" value="Acyl_CoA_acyltransferase"/>
</dbReference>
<dbReference type="Pfam" id="PF00583">
    <property type="entry name" value="Acetyltransf_1"/>
    <property type="match status" value="1"/>
</dbReference>
<dbReference type="CDD" id="cd04301">
    <property type="entry name" value="NAT_SF"/>
    <property type="match status" value="1"/>
</dbReference>
<dbReference type="Proteomes" id="UP000279194">
    <property type="component" value="Unassembled WGS sequence"/>
</dbReference>
<gene>
    <name evidence="2" type="ORF">EAF07_09400</name>
</gene>
<dbReference type="AlphaFoldDB" id="A0A3L9DNL7"/>
<sequence length="158" mass="18201">MEYRKLAELPKEVLETFFKEHWNDTQMAIRGQLFHLLDSEGFVAMDNQNILGIITWQIIDKQFEILSLDSLKPREGIGSQLLALVEEKARLLGFRNCHLTTTNDNLVALSFYQKRGYHIARVFPNAVTKARQLKPSIPLISENGIPIRDELELIKPLN</sequence>
<comment type="caution">
    <text evidence="2">The sequence shown here is derived from an EMBL/GenBank/DDBJ whole genome shotgun (WGS) entry which is preliminary data.</text>
</comment>
<proteinExistence type="predicted"/>
<organism evidence="2 3">
    <name type="scientific">Streptococcus hillyeri</name>
    <dbReference type="NCBI Taxonomy" id="2282420"/>
    <lineage>
        <taxon>Bacteria</taxon>
        <taxon>Bacillati</taxon>
        <taxon>Bacillota</taxon>
        <taxon>Bacilli</taxon>
        <taxon>Lactobacillales</taxon>
        <taxon>Streptococcaceae</taxon>
        <taxon>Streptococcus</taxon>
    </lineage>
</organism>
<name>A0A3L9DNL7_9STRE</name>
<keyword evidence="2" id="KW-0808">Transferase</keyword>
<dbReference type="OrthoDB" id="9805924at2"/>
<feature type="domain" description="N-acetyltransferase" evidence="1">
    <location>
        <begin position="1"/>
        <end position="138"/>
    </location>
</feature>
<evidence type="ECO:0000313" key="2">
    <source>
        <dbReference type="EMBL" id="RLY01533.1"/>
    </source>
</evidence>
<dbReference type="PROSITE" id="PS51186">
    <property type="entry name" value="GNAT"/>
    <property type="match status" value="1"/>
</dbReference>